<comment type="function">
    <text evidence="5">NDH-1 shuttles electrons from NADH, via FMN and iron-sulfur (Fe-S) centers, to quinones in the respiratory chain. The immediate electron acceptor for the enzyme in this species is believed to be a menaquinone. Couples the redox reaction to proton translocation (for every two electrons transferred, four hydrogen ions are translocated across the cytoplasmic membrane), and thus conserves the redox energy in a proton gradient.</text>
</comment>
<sequence length="534" mass="55573">MSFTAPSIQWAGLAPVLIILGAAILGVLIEALMPRRARHLAQTALAVLAILGAMVALVWRWGVVVDGAAPSHLVVGFNEDHFGIAAQGVVLIIGLLSILVISDRTEVGDSAFAAQAADRPGSAEESESIHAGWVATEVFPLTLFSLAGMMLFPVVSDLISLFVMLELVSLPLYVMAAMARHRRLLSQEAAMKYFVLGAFASAFLLMGSALLYGASGSVLYGDLATVTRAGTRLLPGLDATVAGAVPGADRLVLVGVTLVLVGLLFKIAAAPFHAWSPDVYQGAPTPVTGFMAAGVKATAFLALVRFFFVVGGRLNWDLAPVLWTIAILTMAVGTVVGIVQRDVKRMLAYSAIAHAGYMLIGIIAYDRRAIPAILFYALAYGIATVGAFGIVSLVRESHGGGAGAEATSLDDYRGLAQRSPWLAGAMTVFLLSFAGIPLTSGFIAKFQLFVAGIGGGATWLVVIAVASSAATAFFYLRLVVLMYFRAPEGEGVTIVGSQGTAAAAITMAVLVTVLLGVLPQGVLTTLGRAAMLIP</sequence>
<organism evidence="8 9">
    <name type="scientific">Actinomyces denticolens</name>
    <dbReference type="NCBI Taxonomy" id="52767"/>
    <lineage>
        <taxon>Bacteria</taxon>
        <taxon>Bacillati</taxon>
        <taxon>Actinomycetota</taxon>
        <taxon>Actinomycetes</taxon>
        <taxon>Actinomycetales</taxon>
        <taxon>Actinomycetaceae</taxon>
        <taxon>Actinomyces</taxon>
    </lineage>
</organism>
<keyword evidence="3 5" id="KW-1133">Transmembrane helix</keyword>
<dbReference type="EC" id="7.1.1.-" evidence="5"/>
<feature type="transmembrane region" description="Helical" evidence="5">
    <location>
        <begin position="371"/>
        <end position="394"/>
    </location>
</feature>
<feature type="transmembrane region" description="Helical" evidence="5">
    <location>
        <begin position="320"/>
        <end position="339"/>
    </location>
</feature>
<comment type="subunit">
    <text evidence="5">NDH-1 is composed of 14 different subunits. Subunits NuoA, H, J, K, L, M, N constitute the membrane sector of the complex.</text>
</comment>
<evidence type="ECO:0000256" key="4">
    <source>
        <dbReference type="ARBA" id="ARBA00023136"/>
    </source>
</evidence>
<feature type="transmembrane region" description="Helical" evidence="5">
    <location>
        <begin position="44"/>
        <end position="62"/>
    </location>
</feature>
<comment type="caution">
    <text evidence="8">The sequence shown here is derived from an EMBL/GenBank/DDBJ whole genome shotgun (WGS) entry which is preliminary data.</text>
</comment>
<reference evidence="8 9" key="1">
    <citation type="submission" date="2016-11" db="EMBL/GenBank/DDBJ databases">
        <authorList>
            <person name="Varghese N."/>
            <person name="Submissions S."/>
        </authorList>
    </citation>
    <scope>NUCLEOTIDE SEQUENCE [LARGE SCALE GENOMIC DNA]</scope>
    <source>
        <strain evidence="8 9">PA</strain>
    </source>
</reference>
<evidence type="ECO:0000256" key="2">
    <source>
        <dbReference type="ARBA" id="ARBA00022692"/>
    </source>
</evidence>
<feature type="domain" description="NADH:quinone oxidoreductase/Mrp antiporter transmembrane" evidence="7">
    <location>
        <begin position="156"/>
        <end position="468"/>
    </location>
</feature>
<feature type="transmembrane region" description="Helical" evidence="5">
    <location>
        <begin position="131"/>
        <end position="152"/>
    </location>
</feature>
<feature type="transmembrane region" description="Helical" evidence="5">
    <location>
        <begin position="346"/>
        <end position="365"/>
    </location>
</feature>
<dbReference type="Pfam" id="PF00361">
    <property type="entry name" value="Proton_antipo_M"/>
    <property type="match status" value="1"/>
</dbReference>
<feature type="transmembrane region" description="Helical" evidence="5">
    <location>
        <begin position="456"/>
        <end position="480"/>
    </location>
</feature>
<feature type="transmembrane region" description="Helical" evidence="5">
    <location>
        <begin position="251"/>
        <end position="275"/>
    </location>
</feature>
<gene>
    <name evidence="5" type="primary">nuoN</name>
    <name evidence="8" type="ORF">SAMN05216246_10117</name>
</gene>
<dbReference type="NCBIfam" id="TIGR01770">
    <property type="entry name" value="NDH_I_N"/>
    <property type="match status" value="1"/>
</dbReference>
<name>A0ABY1I0M0_9ACTO</name>
<evidence type="ECO:0000256" key="6">
    <source>
        <dbReference type="RuleBase" id="RU000320"/>
    </source>
</evidence>
<dbReference type="EMBL" id="FQYL01000001">
    <property type="protein sequence ID" value="SHI28647.1"/>
    <property type="molecule type" value="Genomic_DNA"/>
</dbReference>
<keyword evidence="5" id="KW-1278">Translocase</keyword>
<keyword evidence="5" id="KW-0813">Transport</keyword>
<evidence type="ECO:0000313" key="8">
    <source>
        <dbReference type="EMBL" id="SHI28647.1"/>
    </source>
</evidence>
<feature type="transmembrane region" description="Helical" evidence="5">
    <location>
        <begin position="287"/>
        <end position="308"/>
    </location>
</feature>
<dbReference type="InterPro" id="IPR001750">
    <property type="entry name" value="ND/Mrp_TM"/>
</dbReference>
<feature type="transmembrane region" description="Helical" evidence="5">
    <location>
        <begin position="492"/>
        <end position="518"/>
    </location>
</feature>
<dbReference type="InterPro" id="IPR010096">
    <property type="entry name" value="NADH-Q_OxRdtase_suN/2"/>
</dbReference>
<keyword evidence="5" id="KW-0874">Quinone</keyword>
<comment type="subcellular location">
    <subcellularLocation>
        <location evidence="5">Cell membrane</location>
        <topology evidence="5">Multi-pass membrane protein</topology>
    </subcellularLocation>
    <subcellularLocation>
        <location evidence="1">Endomembrane system</location>
        <topology evidence="1">Multi-pass membrane protein</topology>
    </subcellularLocation>
    <subcellularLocation>
        <location evidence="6">Membrane</location>
        <topology evidence="6">Multi-pass membrane protein</topology>
    </subcellularLocation>
</comment>
<feature type="transmembrane region" description="Helical" evidence="5">
    <location>
        <begin position="421"/>
        <end position="444"/>
    </location>
</feature>
<dbReference type="Proteomes" id="UP000184390">
    <property type="component" value="Unassembled WGS sequence"/>
</dbReference>
<evidence type="ECO:0000256" key="1">
    <source>
        <dbReference type="ARBA" id="ARBA00004127"/>
    </source>
</evidence>
<proteinExistence type="inferred from homology"/>
<dbReference type="HAMAP" id="MF_00445">
    <property type="entry name" value="NDH1_NuoN_1"/>
    <property type="match status" value="1"/>
</dbReference>
<keyword evidence="5" id="KW-0520">NAD</keyword>
<accession>A0ABY1I0M0</accession>
<feature type="transmembrane region" description="Helical" evidence="5">
    <location>
        <begin position="191"/>
        <end position="214"/>
    </location>
</feature>
<keyword evidence="2 5" id="KW-0812">Transmembrane</keyword>
<feature type="transmembrane region" description="Helical" evidence="5">
    <location>
        <begin position="82"/>
        <end position="101"/>
    </location>
</feature>
<keyword evidence="5" id="KW-1003">Cell membrane</keyword>
<dbReference type="PANTHER" id="PTHR22773">
    <property type="entry name" value="NADH DEHYDROGENASE"/>
    <property type="match status" value="1"/>
</dbReference>
<feature type="transmembrane region" description="Helical" evidence="5">
    <location>
        <begin position="12"/>
        <end position="32"/>
    </location>
</feature>
<comment type="similarity">
    <text evidence="5">Belongs to the complex I subunit 2 family.</text>
</comment>
<feature type="transmembrane region" description="Helical" evidence="5">
    <location>
        <begin position="158"/>
        <end position="179"/>
    </location>
</feature>
<evidence type="ECO:0000256" key="3">
    <source>
        <dbReference type="ARBA" id="ARBA00022989"/>
    </source>
</evidence>
<evidence type="ECO:0000313" key="9">
    <source>
        <dbReference type="Proteomes" id="UP000184390"/>
    </source>
</evidence>
<evidence type="ECO:0000259" key="7">
    <source>
        <dbReference type="Pfam" id="PF00361"/>
    </source>
</evidence>
<dbReference type="RefSeq" id="WP_073450995.1">
    <property type="nucleotide sequence ID" value="NZ_FQYL01000001.1"/>
</dbReference>
<keyword evidence="9" id="KW-1185">Reference proteome</keyword>
<dbReference type="NCBIfam" id="NF004441">
    <property type="entry name" value="PRK05777.1-4"/>
    <property type="match status" value="1"/>
</dbReference>
<comment type="catalytic activity">
    <reaction evidence="5">
        <text>a quinone + NADH + 5 H(+)(in) = a quinol + NAD(+) + 4 H(+)(out)</text>
        <dbReference type="Rhea" id="RHEA:57888"/>
        <dbReference type="ChEBI" id="CHEBI:15378"/>
        <dbReference type="ChEBI" id="CHEBI:24646"/>
        <dbReference type="ChEBI" id="CHEBI:57540"/>
        <dbReference type="ChEBI" id="CHEBI:57945"/>
        <dbReference type="ChEBI" id="CHEBI:132124"/>
    </reaction>
</comment>
<keyword evidence="4 5" id="KW-0472">Membrane</keyword>
<evidence type="ECO:0000256" key="5">
    <source>
        <dbReference type="HAMAP-Rule" id="MF_00445"/>
    </source>
</evidence>
<protein>
    <recommendedName>
        <fullName evidence="5">NADH-quinone oxidoreductase subunit N</fullName>
        <ecNumber evidence="5">7.1.1.-</ecNumber>
    </recommendedName>
    <alternativeName>
        <fullName evidence="5">NADH dehydrogenase I subunit N</fullName>
    </alternativeName>
    <alternativeName>
        <fullName evidence="5">NDH-1 subunit N</fullName>
    </alternativeName>
</protein>